<feature type="transmembrane region" description="Helical" evidence="2">
    <location>
        <begin position="878"/>
        <end position="900"/>
    </location>
</feature>
<accession>A0AAU9IZI4</accession>
<feature type="transmembrane region" description="Helical" evidence="2">
    <location>
        <begin position="263"/>
        <end position="281"/>
    </location>
</feature>
<evidence type="ECO:0000313" key="4">
    <source>
        <dbReference type="EMBL" id="CAG9317096.1"/>
    </source>
</evidence>
<evidence type="ECO:0000256" key="2">
    <source>
        <dbReference type="SAM" id="Phobius"/>
    </source>
</evidence>
<feature type="transmembrane region" description="Helical" evidence="2">
    <location>
        <begin position="54"/>
        <end position="73"/>
    </location>
</feature>
<keyword evidence="2" id="KW-0472">Membrane</keyword>
<evidence type="ECO:0000256" key="1">
    <source>
        <dbReference type="SAM" id="MobiDB-lite"/>
    </source>
</evidence>
<protein>
    <recommendedName>
        <fullName evidence="3">TmcB/TmcC TPR repeats domain-containing protein</fullName>
    </recommendedName>
</protein>
<proteinExistence type="predicted"/>
<dbReference type="EMBL" id="CAJZBQ010000017">
    <property type="protein sequence ID" value="CAG9317096.1"/>
    <property type="molecule type" value="Genomic_DNA"/>
</dbReference>
<keyword evidence="2" id="KW-0812">Transmembrane</keyword>
<feature type="transmembrane region" description="Helical" evidence="2">
    <location>
        <begin position="111"/>
        <end position="131"/>
    </location>
</feature>
<reference evidence="4" key="1">
    <citation type="submission" date="2021-09" db="EMBL/GenBank/DDBJ databases">
        <authorList>
            <consortium name="AG Swart"/>
            <person name="Singh M."/>
            <person name="Singh A."/>
            <person name="Seah K."/>
            <person name="Emmerich C."/>
        </authorList>
    </citation>
    <scope>NUCLEOTIDE SEQUENCE</scope>
    <source>
        <strain evidence="4">ATCC30299</strain>
    </source>
</reference>
<evidence type="ECO:0000313" key="5">
    <source>
        <dbReference type="Proteomes" id="UP001162131"/>
    </source>
</evidence>
<dbReference type="PANTHER" id="PTHR31600">
    <property type="entry name" value="TINY MACROCYSTS PROTEIN B-RELATED"/>
    <property type="match status" value="1"/>
</dbReference>
<feature type="region of interest" description="Disordered" evidence="1">
    <location>
        <begin position="845"/>
        <end position="865"/>
    </location>
</feature>
<dbReference type="PANTHER" id="PTHR31600:SF2">
    <property type="entry name" value="GAMETE ENRICHED GENE 10 PROTEIN-RELATED"/>
    <property type="match status" value="1"/>
</dbReference>
<dbReference type="Proteomes" id="UP001162131">
    <property type="component" value="Unassembled WGS sequence"/>
</dbReference>
<keyword evidence="2" id="KW-1133">Transmembrane helix</keyword>
<feature type="domain" description="TmcB/TmcC TPR repeats" evidence="3">
    <location>
        <begin position="454"/>
        <end position="552"/>
    </location>
</feature>
<name>A0AAU9IZI4_9CILI</name>
<sequence>MSNDFDNEQKESTNFNEFTSQAIFSNPIKEYLYGFFGHIFETKYNTHIRLRIQIFYELIINIIFILQLSTLSWHPSLETSGWNSYVGFWKSFSFISYDEVCESFELTEFCFYGTVSLIGTYLIFFIVFGIFMYLEKEVPRIFVFFSRKIASLLTSVCVIPSTMILSVVIKYSLMKKEIIEEYSRTASSEIYNFGVLGILIGIFCLLVLIFINWFCEAFSCDMRHSNFKKNIKARSCSKLDLKKRWFNIMICILYVYIGNWNAWIYQIIFFFFCFYLCLRSIQLLQYFNIIENCIHACKMASVSCTLVILLFGELVDNALIIVLLHLFVLPFAICLTYKIIQRKYEKMPDIEKPILTQFDFEQKYRSILTNSKYENKNQVIEIFKALWQLPGFHKDKLFVIWEFNYCYFIMKDERLARIKLTKIADTKSSFEGDIQEWRLFNWLFREHKSSFNDIDHLKYLKDFSKIKKNDEELCLILTELQAEFSSKNPRLDKLSHLVDRTAENIYFLSDGYNSLIEKYKNSEVFEYYATFLDAIVNNHEEADFIIRKKSTINFFSQQNYERNLENYGKDLPTILASCSSENFGTIVYINDKASQLLMSSMGNIIGLSILNFIPQPYSLRHEKLMKDFIFNCNSTEILSHDTLFFLQNTGYLLECNFMIKLTAFHNCAYFLISFRECSIQRQLALISEEGIILSYTEGFLKYFGWEGKNIKGNILSDIIPISDLFKMKEAEPFTFKLNDREIAMTYITKTIKTKNIHMIVIIDNINEFQKGKEDRPQVLAGPIEPVYSDEDENEWAAKEHQEIAFNSTDYLAPTKTYENPDTTIFTYTHDSQQADHIFEVKNLMEKKSDSESRSRGGSGNTHHKAKKLLMDSKRKIRVLQLVLFLVMFSVIITDVAILIYMGSDVSYTSTLGSFQNFGRLVYDFELSADLALTITAVYIYGGSKEQLDSELSKLKDLIDDLEQIKGSLFKDFEQWSYCPHSKVVREPSILLWYFEQKTPQNKKENLYDTVANYIYNAKNFISAINADEGYWHHGKFLYVNGLGGIFHDADRIMDGLVDCEIERVKSTGVNINILLISGFCTLGVLVLIIIGYIMLVAKKVDEFWNFTLNSVQWAMLQLKCCAMDRLATTHGLECKLETSPESQRNTSHTRKVKGTLYLQYIWRIMLFFAVAASYYLLIFNYFYPILDQMMTTRPSLLNNFIIRRALLMRLSLFSRDRVVDFIYHFVPEFYDYAQSLPEEATIIEYIDTLTVKLRSRKYSKLLSKDLKQKIYEQNKLSYKFMDYGSDSAMQAMIGDIEDVGFFKTGTIQFYLDFVDKIIVLANEIKNEFVLADRDSYNIIDGQLENIVNTTIIYCLALCIFIKYDQ</sequence>
<dbReference type="InterPro" id="IPR057352">
    <property type="entry name" value="TPR_TmcB/C"/>
</dbReference>
<feature type="transmembrane region" description="Helical" evidence="2">
    <location>
        <begin position="318"/>
        <end position="337"/>
    </location>
</feature>
<feature type="transmembrane region" description="Helical" evidence="2">
    <location>
        <begin position="1160"/>
        <end position="1183"/>
    </location>
</feature>
<keyword evidence="5" id="KW-1185">Reference proteome</keyword>
<evidence type="ECO:0000259" key="3">
    <source>
        <dbReference type="Pfam" id="PF25474"/>
    </source>
</evidence>
<feature type="transmembrane region" description="Helical" evidence="2">
    <location>
        <begin position="193"/>
        <end position="220"/>
    </location>
</feature>
<feature type="transmembrane region" description="Helical" evidence="2">
    <location>
        <begin position="1073"/>
        <end position="1095"/>
    </location>
</feature>
<feature type="compositionally biased region" description="Basic and acidic residues" evidence="1">
    <location>
        <begin position="845"/>
        <end position="854"/>
    </location>
</feature>
<dbReference type="Pfam" id="PF25474">
    <property type="entry name" value="TPR_TmcB"/>
    <property type="match status" value="1"/>
</dbReference>
<organism evidence="4 5">
    <name type="scientific">Blepharisma stoltei</name>
    <dbReference type="NCBI Taxonomy" id="1481888"/>
    <lineage>
        <taxon>Eukaryota</taxon>
        <taxon>Sar</taxon>
        <taxon>Alveolata</taxon>
        <taxon>Ciliophora</taxon>
        <taxon>Postciliodesmatophora</taxon>
        <taxon>Heterotrichea</taxon>
        <taxon>Heterotrichida</taxon>
        <taxon>Blepharismidae</taxon>
        <taxon>Blepharisma</taxon>
    </lineage>
</organism>
<feature type="transmembrane region" description="Helical" evidence="2">
    <location>
        <begin position="152"/>
        <end position="173"/>
    </location>
</feature>
<dbReference type="InterPro" id="IPR052994">
    <property type="entry name" value="Tiny_macrocysts_regulators"/>
</dbReference>
<comment type="caution">
    <text evidence="4">The sequence shown here is derived from an EMBL/GenBank/DDBJ whole genome shotgun (WGS) entry which is preliminary data.</text>
</comment>
<feature type="transmembrane region" description="Helical" evidence="2">
    <location>
        <begin position="293"/>
        <end position="312"/>
    </location>
</feature>
<gene>
    <name evidence="4" type="ORF">BSTOLATCC_MIC17718</name>
</gene>